<feature type="compositionally biased region" description="Polar residues" evidence="1">
    <location>
        <begin position="29"/>
        <end position="38"/>
    </location>
</feature>
<keyword evidence="3" id="KW-1185">Reference proteome</keyword>
<evidence type="ECO:0000313" key="2">
    <source>
        <dbReference type="EMBL" id="GAO49745.1"/>
    </source>
</evidence>
<feature type="region of interest" description="Disordered" evidence="1">
    <location>
        <begin position="1"/>
        <end position="38"/>
    </location>
</feature>
<dbReference type="OMA" id="LQGMHIL"/>
<reference evidence="2 3" key="1">
    <citation type="journal article" date="2011" name="J. Gen. Appl. Microbiol.">
        <title>Draft genome sequencing of the enigmatic yeast Saitoella complicata.</title>
        <authorList>
            <person name="Nishida H."/>
            <person name="Hamamoto M."/>
            <person name="Sugiyama J."/>
        </authorList>
    </citation>
    <scope>NUCLEOTIDE SEQUENCE [LARGE SCALE GENOMIC DNA]</scope>
    <source>
        <strain evidence="2 3">NRRL Y-17804</strain>
    </source>
</reference>
<dbReference type="EMBL" id="BACD03000025">
    <property type="protein sequence ID" value="GAO49745.1"/>
    <property type="molecule type" value="Genomic_DNA"/>
</dbReference>
<dbReference type="AlphaFoldDB" id="A0A0E9NK17"/>
<dbReference type="RefSeq" id="XP_019021171.1">
    <property type="nucleotide sequence ID" value="XM_019165220.1"/>
</dbReference>
<evidence type="ECO:0000256" key="1">
    <source>
        <dbReference type="SAM" id="MobiDB-lite"/>
    </source>
</evidence>
<dbReference type="STRING" id="698492.A0A0E9NK17"/>
<feature type="compositionally biased region" description="Acidic residues" evidence="1">
    <location>
        <begin position="176"/>
        <end position="188"/>
    </location>
</feature>
<dbReference type="OrthoDB" id="2534759at2759"/>
<dbReference type="PANTHER" id="PTHR38702">
    <property type="entry name" value="CALPONIN-HOMOLOGY (CH) DOMAIN-CONTAINING PROTEIN"/>
    <property type="match status" value="1"/>
</dbReference>
<organism evidence="2 3">
    <name type="scientific">Saitoella complicata (strain BCRC 22490 / CBS 7301 / JCM 7358 / NBRC 10748 / NRRL Y-17804)</name>
    <dbReference type="NCBI Taxonomy" id="698492"/>
    <lineage>
        <taxon>Eukaryota</taxon>
        <taxon>Fungi</taxon>
        <taxon>Dikarya</taxon>
        <taxon>Ascomycota</taxon>
        <taxon>Taphrinomycotina</taxon>
        <taxon>Taphrinomycotina incertae sedis</taxon>
        <taxon>Saitoella</taxon>
    </lineage>
</organism>
<reference evidence="2 3" key="2">
    <citation type="journal article" date="2014" name="J. Gen. Appl. Microbiol.">
        <title>The early diverging ascomycetous budding yeast Saitoella complicata has three histone deacetylases belonging to the Clr6, Hos2, and Rpd3 lineages.</title>
        <authorList>
            <person name="Nishida H."/>
            <person name="Matsumoto T."/>
            <person name="Kondo S."/>
            <person name="Hamamoto M."/>
            <person name="Yoshikawa H."/>
        </authorList>
    </citation>
    <scope>NUCLEOTIDE SEQUENCE [LARGE SCALE GENOMIC DNA]</scope>
    <source>
        <strain evidence="2 3">NRRL Y-17804</strain>
    </source>
</reference>
<feature type="region of interest" description="Disordered" evidence="1">
    <location>
        <begin position="166"/>
        <end position="188"/>
    </location>
</feature>
<gene>
    <name evidence="2" type="ORF">G7K_3888-t1</name>
</gene>
<feature type="region of interest" description="Disordered" evidence="1">
    <location>
        <begin position="107"/>
        <end position="140"/>
    </location>
</feature>
<sequence>MSSPPPSSSPSSSIRTNRRKGYIKPQETPFANSARSRSSVMALGSIQHLQHFFAKSTRIFRGTYKPQKSSSLASTPDRGRDSAYASLIGSSDIMSSPTCYASYDDVQEEYEDENEESNAESDDEVPLPPEEKRVEHPPPLAAELAPGRFRQDLIHALDLCKSAWFPSSPPTATAENTEEAENEVEESEDMGLVRLAISAIRAARTYSRHSTSPFPGIDKPSLDTLAVLQGIAVRDANPPINSVERESVKTWIEGIEARLATESVSLGALPSREDFDDIRHWYKAVILHFLPQGLPPIPPQCLGGGISYAMFDYGDVRQTFDPLLAALVTGLPLIHAHNTATTLSSRPFGLITRYHPIPDLPYRRSENLTYWSKALEERWGVPMMHGGWKIEKVIKAGEEDRGKGERMLWMKIGMWVEAVVEEFTRPTTD</sequence>
<name>A0A0E9NK17_SAICN</name>
<feature type="region of interest" description="Disordered" evidence="1">
    <location>
        <begin position="64"/>
        <end position="83"/>
    </location>
</feature>
<dbReference type="PANTHER" id="PTHR38702:SF1">
    <property type="entry name" value="CALPONIN-HOMOLOGY (CH) DOMAIN-CONTAINING PROTEIN"/>
    <property type="match status" value="1"/>
</dbReference>
<feature type="compositionally biased region" description="Acidic residues" evidence="1">
    <location>
        <begin position="107"/>
        <end position="125"/>
    </location>
</feature>
<comment type="caution">
    <text evidence="2">The sequence shown here is derived from an EMBL/GenBank/DDBJ whole genome shotgun (WGS) entry which is preliminary data.</text>
</comment>
<evidence type="ECO:0000313" key="3">
    <source>
        <dbReference type="Proteomes" id="UP000033140"/>
    </source>
</evidence>
<dbReference type="Proteomes" id="UP000033140">
    <property type="component" value="Unassembled WGS sequence"/>
</dbReference>
<reference evidence="2 3" key="3">
    <citation type="journal article" date="2015" name="Genome Announc.">
        <title>Draft Genome Sequence of the Archiascomycetous Yeast Saitoella complicata.</title>
        <authorList>
            <person name="Yamauchi K."/>
            <person name="Kondo S."/>
            <person name="Hamamoto M."/>
            <person name="Takahashi Y."/>
            <person name="Ogura Y."/>
            <person name="Hayashi T."/>
            <person name="Nishida H."/>
        </authorList>
    </citation>
    <scope>NUCLEOTIDE SEQUENCE [LARGE SCALE GENOMIC DNA]</scope>
    <source>
        <strain evidence="2 3">NRRL Y-17804</strain>
    </source>
</reference>
<proteinExistence type="predicted"/>
<accession>A0A0E9NK17</accession>
<protein>
    <submittedName>
        <fullName evidence="2">Uncharacterized protein</fullName>
    </submittedName>
</protein>